<keyword evidence="2" id="KW-1185">Reference proteome</keyword>
<reference evidence="1 2" key="1">
    <citation type="submission" date="2024-03" db="EMBL/GenBank/DDBJ databases">
        <title>A high-quality draft genome sequence of Diaporthe vaccinii, a causative agent of upright dieback and viscid rot disease in cranberry plants.</title>
        <authorList>
            <person name="Sarrasin M."/>
            <person name="Lang B.F."/>
            <person name="Burger G."/>
        </authorList>
    </citation>
    <scope>NUCLEOTIDE SEQUENCE [LARGE SCALE GENOMIC DNA]</scope>
    <source>
        <strain evidence="1 2">IS7</strain>
    </source>
</reference>
<proteinExistence type="predicted"/>
<comment type="caution">
    <text evidence="1">The sequence shown here is derived from an EMBL/GenBank/DDBJ whole genome shotgun (WGS) entry which is preliminary data.</text>
</comment>
<dbReference type="Proteomes" id="UP001600888">
    <property type="component" value="Unassembled WGS sequence"/>
</dbReference>
<dbReference type="EMBL" id="JBAWTH010000007">
    <property type="protein sequence ID" value="KAL2291088.1"/>
    <property type="molecule type" value="Genomic_DNA"/>
</dbReference>
<evidence type="ECO:0000313" key="2">
    <source>
        <dbReference type="Proteomes" id="UP001600888"/>
    </source>
</evidence>
<organism evidence="1 2">
    <name type="scientific">Diaporthe vaccinii</name>
    <dbReference type="NCBI Taxonomy" id="105482"/>
    <lineage>
        <taxon>Eukaryota</taxon>
        <taxon>Fungi</taxon>
        <taxon>Dikarya</taxon>
        <taxon>Ascomycota</taxon>
        <taxon>Pezizomycotina</taxon>
        <taxon>Sordariomycetes</taxon>
        <taxon>Sordariomycetidae</taxon>
        <taxon>Diaporthales</taxon>
        <taxon>Diaporthaceae</taxon>
        <taxon>Diaporthe</taxon>
        <taxon>Diaporthe eres species complex</taxon>
    </lineage>
</organism>
<gene>
    <name evidence="1" type="ORF">FJTKL_13772</name>
</gene>
<name>A0ABR4F8R0_9PEZI</name>
<protein>
    <submittedName>
        <fullName evidence="1">Uncharacterized protein</fullName>
    </submittedName>
</protein>
<sequence>MGGAPAPSPAQKRRSPITALAPFTVHTAQRRLFRCRQAVLLKVILQESVFWSGHTNNFGIPAQAQASKVDLGGPD</sequence>
<evidence type="ECO:0000313" key="1">
    <source>
        <dbReference type="EMBL" id="KAL2291088.1"/>
    </source>
</evidence>
<accession>A0ABR4F8R0</accession>